<dbReference type="InterPro" id="IPR007219">
    <property type="entry name" value="XnlR_reg_dom"/>
</dbReference>
<dbReference type="InterPro" id="IPR036864">
    <property type="entry name" value="Zn2-C6_fun-type_DNA-bd_sf"/>
</dbReference>
<dbReference type="Proteomes" id="UP000799772">
    <property type="component" value="Unassembled WGS sequence"/>
</dbReference>
<evidence type="ECO:0000256" key="5">
    <source>
        <dbReference type="ARBA" id="ARBA00023242"/>
    </source>
</evidence>
<dbReference type="Gene3D" id="4.10.240.10">
    <property type="entry name" value="Zn(2)-C6 fungal-type DNA-binding domain"/>
    <property type="match status" value="1"/>
</dbReference>
<reference evidence="8" key="1">
    <citation type="journal article" date="2020" name="Stud. Mycol.">
        <title>101 Dothideomycetes genomes: a test case for predicting lifestyles and emergence of pathogens.</title>
        <authorList>
            <person name="Haridas S."/>
            <person name="Albert R."/>
            <person name="Binder M."/>
            <person name="Bloem J."/>
            <person name="Labutti K."/>
            <person name="Salamov A."/>
            <person name="Andreopoulos B."/>
            <person name="Baker S."/>
            <person name="Barry K."/>
            <person name="Bills G."/>
            <person name="Bluhm B."/>
            <person name="Cannon C."/>
            <person name="Castanera R."/>
            <person name="Culley D."/>
            <person name="Daum C."/>
            <person name="Ezra D."/>
            <person name="Gonzalez J."/>
            <person name="Henrissat B."/>
            <person name="Kuo A."/>
            <person name="Liang C."/>
            <person name="Lipzen A."/>
            <person name="Lutzoni F."/>
            <person name="Magnuson J."/>
            <person name="Mondo S."/>
            <person name="Nolan M."/>
            <person name="Ohm R."/>
            <person name="Pangilinan J."/>
            <person name="Park H.-J."/>
            <person name="Ramirez L."/>
            <person name="Alfaro M."/>
            <person name="Sun H."/>
            <person name="Tritt A."/>
            <person name="Yoshinaga Y."/>
            <person name="Zwiers L.-H."/>
            <person name="Turgeon B."/>
            <person name="Goodwin S."/>
            <person name="Spatafora J."/>
            <person name="Crous P."/>
            <person name="Grigoriev I."/>
        </authorList>
    </citation>
    <scope>NUCLEOTIDE SEQUENCE</scope>
    <source>
        <strain evidence="8">CBS 133067</strain>
    </source>
</reference>
<dbReference type="GO" id="GO:0006351">
    <property type="term" value="P:DNA-templated transcription"/>
    <property type="evidence" value="ECO:0007669"/>
    <property type="project" value="InterPro"/>
</dbReference>
<dbReference type="PANTHER" id="PTHR47338">
    <property type="entry name" value="ZN(II)2CYS6 TRANSCRIPTION FACTOR (EUROFUNG)-RELATED"/>
    <property type="match status" value="1"/>
</dbReference>
<evidence type="ECO:0000256" key="6">
    <source>
        <dbReference type="SAM" id="MobiDB-lite"/>
    </source>
</evidence>
<feature type="compositionally biased region" description="Polar residues" evidence="6">
    <location>
        <begin position="552"/>
        <end position="567"/>
    </location>
</feature>
<dbReference type="CDD" id="cd00067">
    <property type="entry name" value="GAL4"/>
    <property type="match status" value="1"/>
</dbReference>
<evidence type="ECO:0000256" key="3">
    <source>
        <dbReference type="ARBA" id="ARBA00023015"/>
    </source>
</evidence>
<evidence type="ECO:0000256" key="4">
    <source>
        <dbReference type="ARBA" id="ARBA00023163"/>
    </source>
</evidence>
<dbReference type="PROSITE" id="PS00463">
    <property type="entry name" value="ZN2_CY6_FUNGAL_1"/>
    <property type="match status" value="1"/>
</dbReference>
<keyword evidence="9" id="KW-1185">Reference proteome</keyword>
<organism evidence="8 9">
    <name type="scientific">Rhizodiscina lignyota</name>
    <dbReference type="NCBI Taxonomy" id="1504668"/>
    <lineage>
        <taxon>Eukaryota</taxon>
        <taxon>Fungi</taxon>
        <taxon>Dikarya</taxon>
        <taxon>Ascomycota</taxon>
        <taxon>Pezizomycotina</taxon>
        <taxon>Dothideomycetes</taxon>
        <taxon>Pleosporomycetidae</taxon>
        <taxon>Aulographales</taxon>
        <taxon>Rhizodiscinaceae</taxon>
        <taxon>Rhizodiscina</taxon>
    </lineage>
</organism>
<keyword evidence="2" id="KW-0479">Metal-binding</keyword>
<keyword evidence="3" id="KW-0805">Transcription regulation</keyword>
<feature type="domain" description="Zn(2)-C6 fungal-type" evidence="7">
    <location>
        <begin position="17"/>
        <end position="47"/>
    </location>
</feature>
<dbReference type="SMART" id="SM00066">
    <property type="entry name" value="GAL4"/>
    <property type="match status" value="1"/>
</dbReference>
<dbReference type="Pfam" id="PF04082">
    <property type="entry name" value="Fungal_trans"/>
    <property type="match status" value="1"/>
</dbReference>
<evidence type="ECO:0000259" key="7">
    <source>
        <dbReference type="PROSITE" id="PS50048"/>
    </source>
</evidence>
<keyword evidence="5" id="KW-0539">Nucleus</keyword>
<dbReference type="SMART" id="SM00906">
    <property type="entry name" value="Fungal_trans"/>
    <property type="match status" value="1"/>
</dbReference>
<accession>A0A9P4IRX2</accession>
<keyword evidence="4" id="KW-0804">Transcription</keyword>
<dbReference type="GO" id="GO:0008270">
    <property type="term" value="F:zinc ion binding"/>
    <property type="evidence" value="ECO:0007669"/>
    <property type="project" value="InterPro"/>
</dbReference>
<name>A0A9P4IRX2_9PEZI</name>
<dbReference type="EMBL" id="ML978121">
    <property type="protein sequence ID" value="KAF2105007.1"/>
    <property type="molecule type" value="Genomic_DNA"/>
</dbReference>
<evidence type="ECO:0000256" key="1">
    <source>
        <dbReference type="ARBA" id="ARBA00004123"/>
    </source>
</evidence>
<dbReference type="GO" id="GO:0003677">
    <property type="term" value="F:DNA binding"/>
    <property type="evidence" value="ECO:0007669"/>
    <property type="project" value="InterPro"/>
</dbReference>
<protein>
    <recommendedName>
        <fullName evidence="7">Zn(2)-C6 fungal-type domain-containing protein</fullName>
    </recommendedName>
</protein>
<dbReference type="GO" id="GO:0000981">
    <property type="term" value="F:DNA-binding transcription factor activity, RNA polymerase II-specific"/>
    <property type="evidence" value="ECO:0007669"/>
    <property type="project" value="InterPro"/>
</dbReference>
<proteinExistence type="predicted"/>
<dbReference type="PROSITE" id="PS50048">
    <property type="entry name" value="ZN2_CY6_FUNGAL_2"/>
    <property type="match status" value="1"/>
</dbReference>
<gene>
    <name evidence="8" type="ORF">NA57DRAFT_51792</name>
</gene>
<dbReference type="InterPro" id="IPR001138">
    <property type="entry name" value="Zn2Cys6_DnaBD"/>
</dbReference>
<dbReference type="AlphaFoldDB" id="A0A9P4IRX2"/>
<dbReference type="PANTHER" id="PTHR47338:SF5">
    <property type="entry name" value="ZN(II)2CYS6 TRANSCRIPTION FACTOR (EUROFUNG)"/>
    <property type="match status" value="1"/>
</dbReference>
<feature type="region of interest" description="Disordered" evidence="6">
    <location>
        <begin position="532"/>
        <end position="573"/>
    </location>
</feature>
<evidence type="ECO:0000256" key="2">
    <source>
        <dbReference type="ARBA" id="ARBA00022723"/>
    </source>
</evidence>
<dbReference type="Pfam" id="PF00172">
    <property type="entry name" value="Zn_clus"/>
    <property type="match status" value="1"/>
</dbReference>
<feature type="compositionally biased region" description="Low complexity" evidence="6">
    <location>
        <begin position="541"/>
        <end position="550"/>
    </location>
</feature>
<dbReference type="InterPro" id="IPR050815">
    <property type="entry name" value="TF_fung"/>
</dbReference>
<comment type="subcellular location">
    <subcellularLocation>
        <location evidence="1">Nucleus</location>
    </subcellularLocation>
</comment>
<evidence type="ECO:0000313" key="9">
    <source>
        <dbReference type="Proteomes" id="UP000799772"/>
    </source>
</evidence>
<dbReference type="CDD" id="cd12148">
    <property type="entry name" value="fungal_TF_MHR"/>
    <property type="match status" value="1"/>
</dbReference>
<dbReference type="SUPFAM" id="SSF57701">
    <property type="entry name" value="Zn2/Cys6 DNA-binding domain"/>
    <property type="match status" value="1"/>
</dbReference>
<comment type="caution">
    <text evidence="8">The sequence shown here is derived from an EMBL/GenBank/DDBJ whole genome shotgun (WGS) entry which is preliminary data.</text>
</comment>
<dbReference type="OrthoDB" id="3867830at2759"/>
<evidence type="ECO:0000313" key="8">
    <source>
        <dbReference type="EMBL" id="KAF2105007.1"/>
    </source>
</evidence>
<sequence>MNSIIKLEKGGARTLQACQNCRRRKTKCPGERPTCRTCARRREQCKWPITPIAGGYFALLDEKPTPTSSPGAAPSQGTFPVKVDEPSAELIRHMCDIFFRAHHDVEFCSFIHRPSFEAQTYKIPPFLLHAIISLSALSMSDAEASSKYGFDAGLQLSDHYFQKARCYSQAAFDIPTVDNVQANLILALRELLASTGPRAWMYAGIGIRMSQAMRLGKEYNQRHLPREKEIRRRTHWACLLMDRLVSFCTARPMTMRIVSVNIQLPCPENAFIFEEDFRGPTTHDIDVSEPTQLELLACFAQSVKIWGSMTELFVNGGRRRAKHAPTDPEGWFFQRSTQMQKWQRALPERMQWSHQNYRRHQSLGQGKLFVTMHMVIHHTLCVAHQEYLPQLDAPALMGDLGTSDTQYDYAGLSLDHRDEHIISVCLHNAEAISSIAAYLESGSECDRAMLRSAYTGSALMTAASVHLWKQYTNPDPNDPMANYSIESARLSLNIIKSWRHSWKCAHAWTESLEMLFKLYQFAYGTNSQLSQALADNDNDGDTSTSTSPNPAHSKSPTESGADQSVTRDGSGYLDPHRVCQRLYDKMRNTMISPLESSATKKRHMRVYLSTLWQHMWTQDVLNGVSFDASFSDLSPDMLTAADGVETSAQSVGVWSNIDQGGLFEF</sequence>
<dbReference type="GO" id="GO:0005634">
    <property type="term" value="C:nucleus"/>
    <property type="evidence" value="ECO:0007669"/>
    <property type="project" value="UniProtKB-SubCell"/>
</dbReference>